<reference evidence="2" key="2">
    <citation type="submission" date="2025-08" db="UniProtKB">
        <authorList>
            <consortium name="Ensembl"/>
        </authorList>
    </citation>
    <scope>IDENTIFICATION</scope>
</reference>
<feature type="chain" id="PRO_5025623872" evidence="1">
    <location>
        <begin position="24"/>
        <end position="67"/>
    </location>
</feature>
<name>A0A670HMI4_PODMU</name>
<accession>A0A670HMI4</accession>
<organism evidence="2 3">
    <name type="scientific">Podarcis muralis</name>
    <name type="common">Wall lizard</name>
    <name type="synonym">Lacerta muralis</name>
    <dbReference type="NCBI Taxonomy" id="64176"/>
    <lineage>
        <taxon>Eukaryota</taxon>
        <taxon>Metazoa</taxon>
        <taxon>Chordata</taxon>
        <taxon>Craniata</taxon>
        <taxon>Vertebrata</taxon>
        <taxon>Euteleostomi</taxon>
        <taxon>Lepidosauria</taxon>
        <taxon>Squamata</taxon>
        <taxon>Bifurcata</taxon>
        <taxon>Unidentata</taxon>
        <taxon>Episquamata</taxon>
        <taxon>Laterata</taxon>
        <taxon>Lacertibaenia</taxon>
        <taxon>Lacertidae</taxon>
        <taxon>Podarcis</taxon>
    </lineage>
</organism>
<sequence>MNIVWLTMPFLFLFAGQTGFIETREACEAAEGWCQEGPCSIGPMEIGKCDTWIFCCTCSLVKTREWL</sequence>
<dbReference type="AlphaFoldDB" id="A0A670HMI4"/>
<evidence type="ECO:0000256" key="1">
    <source>
        <dbReference type="SAM" id="SignalP"/>
    </source>
</evidence>
<proteinExistence type="predicted"/>
<evidence type="ECO:0000313" key="2">
    <source>
        <dbReference type="Ensembl" id="ENSPMRP00000000535.1"/>
    </source>
</evidence>
<reference evidence="2" key="3">
    <citation type="submission" date="2025-09" db="UniProtKB">
        <authorList>
            <consortium name="Ensembl"/>
        </authorList>
    </citation>
    <scope>IDENTIFICATION</scope>
</reference>
<dbReference type="SUPFAM" id="SSF57392">
    <property type="entry name" value="Defensin-like"/>
    <property type="match status" value="1"/>
</dbReference>
<reference evidence="2 3" key="1">
    <citation type="journal article" date="2019" name="Proc. Natl. Acad. Sci. U.S.A.">
        <title>Regulatory changes in pterin and carotenoid genes underlie balanced color polymorphisms in the wall lizard.</title>
        <authorList>
            <person name="Andrade P."/>
            <person name="Pinho C."/>
            <person name="Perez I de Lanuza G."/>
            <person name="Afonso S."/>
            <person name="Brejcha J."/>
            <person name="Rubin C.J."/>
            <person name="Wallerman O."/>
            <person name="Pereira P."/>
            <person name="Sabatino S.J."/>
            <person name="Bellati A."/>
            <person name="Pellitteri-Rosa D."/>
            <person name="Bosakova Z."/>
            <person name="Bunikis I."/>
            <person name="Carretero M.A."/>
            <person name="Feiner N."/>
            <person name="Marsik P."/>
            <person name="Pauperio F."/>
            <person name="Salvi D."/>
            <person name="Soler L."/>
            <person name="While G.M."/>
            <person name="Uller T."/>
            <person name="Font E."/>
            <person name="Andersson L."/>
            <person name="Carneiro M."/>
        </authorList>
    </citation>
    <scope>NUCLEOTIDE SEQUENCE</scope>
</reference>
<dbReference type="Proteomes" id="UP000472272">
    <property type="component" value="Chromosome 3"/>
</dbReference>
<protein>
    <submittedName>
        <fullName evidence="2">Uncharacterized protein</fullName>
    </submittedName>
</protein>
<keyword evidence="1" id="KW-0732">Signal</keyword>
<keyword evidence="3" id="KW-1185">Reference proteome</keyword>
<dbReference type="Ensembl" id="ENSPMRT00000000563.1">
    <property type="protein sequence ID" value="ENSPMRP00000000535.1"/>
    <property type="gene ID" value="ENSPMRG00000000400.1"/>
</dbReference>
<feature type="signal peptide" evidence="1">
    <location>
        <begin position="1"/>
        <end position="23"/>
    </location>
</feature>
<evidence type="ECO:0000313" key="3">
    <source>
        <dbReference type="Proteomes" id="UP000472272"/>
    </source>
</evidence>